<organism evidence="2 3">
    <name type="scientific">Chitinophaga lutea</name>
    <dbReference type="NCBI Taxonomy" id="2488634"/>
    <lineage>
        <taxon>Bacteria</taxon>
        <taxon>Pseudomonadati</taxon>
        <taxon>Bacteroidota</taxon>
        <taxon>Chitinophagia</taxon>
        <taxon>Chitinophagales</taxon>
        <taxon>Chitinophagaceae</taxon>
        <taxon>Chitinophaga</taxon>
    </lineage>
</organism>
<dbReference type="PANTHER" id="PTHR43283:SF3">
    <property type="entry name" value="BETA-LACTAMASE FAMILY PROTEIN (AFU_ORTHOLOGUE AFUA_5G07500)"/>
    <property type="match status" value="1"/>
</dbReference>
<dbReference type="Gene3D" id="3.40.710.10">
    <property type="entry name" value="DD-peptidase/beta-lactamase superfamily"/>
    <property type="match status" value="1"/>
</dbReference>
<keyword evidence="3" id="KW-1185">Reference proteome</keyword>
<dbReference type="GO" id="GO:0016787">
    <property type="term" value="F:hydrolase activity"/>
    <property type="evidence" value="ECO:0007669"/>
    <property type="project" value="UniProtKB-KW"/>
</dbReference>
<name>A0A3N4PGV8_9BACT</name>
<dbReference type="AlphaFoldDB" id="A0A3N4PGV8"/>
<accession>A0A3N4PGV8</accession>
<dbReference type="Pfam" id="PF00144">
    <property type="entry name" value="Beta-lactamase"/>
    <property type="match status" value="1"/>
</dbReference>
<comment type="caution">
    <text evidence="2">The sequence shown here is derived from an EMBL/GenBank/DDBJ whole genome shotgun (WGS) entry which is preliminary data.</text>
</comment>
<gene>
    <name evidence="2" type="ORF">EGT74_12715</name>
</gene>
<reference evidence="2 3" key="1">
    <citation type="submission" date="2018-11" db="EMBL/GenBank/DDBJ databases">
        <title>Chitinophaga lutea sp.nov., isolate from arsenic contaminated soil.</title>
        <authorList>
            <person name="Zong Y."/>
        </authorList>
    </citation>
    <scope>NUCLEOTIDE SEQUENCE [LARGE SCALE GENOMIC DNA]</scope>
    <source>
        <strain evidence="2 3">ZY74</strain>
    </source>
</reference>
<feature type="domain" description="Beta-lactamase-related" evidence="1">
    <location>
        <begin position="34"/>
        <end position="408"/>
    </location>
</feature>
<keyword evidence="2" id="KW-0378">Hydrolase</keyword>
<dbReference type="EMBL" id="RPDH01000002">
    <property type="protein sequence ID" value="RPE07933.1"/>
    <property type="molecule type" value="Genomic_DNA"/>
</dbReference>
<protein>
    <submittedName>
        <fullName evidence="2">Class A beta-lactamase-related serine hydrolase</fullName>
    </submittedName>
</protein>
<dbReference type="OrthoDB" id="1522765at2"/>
<sequence>MKTLHIAALLSAITLHSTAQTNQKGFDPARLQRIDRFIEKEIEEHRIPGASVLLIKKGQVVYNKAFGYADIESKRRMKTDDIFRVASQTKAVTSVAAMLLWEEGKFLLDDPISKYIPAFRAPKVLTGFNPKDSSYTTRPAKREITVRHLLTHTSGLIYQLPYMGDPGLAAIYNKAGIPSLLGAPGATVGDKMQDLAKLPLLHDPGETFTYGLSSDLLGYLVEIWSGQNLETFFRERILGPLEMNDTYFNLPADKAARLISVYQPLENGRLVKAERVFDRGPGNYPAIAHTYLSGGGGLSSTTADYAKFLQMVLHKGNYKGKQLLSPHTVAMMLTNQLNDNVGTSPYPAMPENFQFGLGFALETDRNDHLQPLRKGSFSWEGAVATYYWVDPQEDLIALFYTQEFGTPKWNEYQQMFRVLTYQAMAD</sequence>
<evidence type="ECO:0000313" key="2">
    <source>
        <dbReference type="EMBL" id="RPE07933.1"/>
    </source>
</evidence>
<dbReference type="RefSeq" id="WP_123846933.1">
    <property type="nucleotide sequence ID" value="NZ_RPDH01000002.1"/>
</dbReference>
<evidence type="ECO:0000313" key="3">
    <source>
        <dbReference type="Proteomes" id="UP000278351"/>
    </source>
</evidence>
<proteinExistence type="predicted"/>
<dbReference type="InterPro" id="IPR001466">
    <property type="entry name" value="Beta-lactam-related"/>
</dbReference>
<dbReference type="PANTHER" id="PTHR43283">
    <property type="entry name" value="BETA-LACTAMASE-RELATED"/>
    <property type="match status" value="1"/>
</dbReference>
<dbReference type="InterPro" id="IPR012338">
    <property type="entry name" value="Beta-lactam/transpept-like"/>
</dbReference>
<dbReference type="Proteomes" id="UP000278351">
    <property type="component" value="Unassembled WGS sequence"/>
</dbReference>
<dbReference type="InterPro" id="IPR050789">
    <property type="entry name" value="Diverse_Enzym_Activities"/>
</dbReference>
<evidence type="ECO:0000259" key="1">
    <source>
        <dbReference type="Pfam" id="PF00144"/>
    </source>
</evidence>
<dbReference type="SUPFAM" id="SSF56601">
    <property type="entry name" value="beta-lactamase/transpeptidase-like"/>
    <property type="match status" value="1"/>
</dbReference>